<accession>A0ABV3DL07</accession>
<dbReference type="RefSeq" id="WP_358356954.1">
    <property type="nucleotide sequence ID" value="NZ_JBEZFP010000063.1"/>
</dbReference>
<gene>
    <name evidence="1" type="ORF">AB0C36_23375</name>
</gene>
<dbReference type="InterPro" id="IPR036736">
    <property type="entry name" value="ACP-like_sf"/>
</dbReference>
<dbReference type="SUPFAM" id="SSF47336">
    <property type="entry name" value="ACP-like"/>
    <property type="match status" value="1"/>
</dbReference>
<protein>
    <submittedName>
        <fullName evidence="1">Acyl carrier protein</fullName>
    </submittedName>
</protein>
<reference evidence="1 2" key="1">
    <citation type="submission" date="2024-06" db="EMBL/GenBank/DDBJ databases">
        <title>The Natural Products Discovery Center: Release of the First 8490 Sequenced Strains for Exploring Actinobacteria Biosynthetic Diversity.</title>
        <authorList>
            <person name="Kalkreuter E."/>
            <person name="Kautsar S.A."/>
            <person name="Yang D."/>
            <person name="Bader C.D."/>
            <person name="Teijaro C.N."/>
            <person name="Fluegel L."/>
            <person name="Davis C.M."/>
            <person name="Simpson J.R."/>
            <person name="Lauterbach L."/>
            <person name="Steele A.D."/>
            <person name="Gui C."/>
            <person name="Meng S."/>
            <person name="Li G."/>
            <person name="Viehrig K."/>
            <person name="Ye F."/>
            <person name="Su P."/>
            <person name="Kiefer A.F."/>
            <person name="Nichols A."/>
            <person name="Cepeda A.J."/>
            <person name="Yan W."/>
            <person name="Fan B."/>
            <person name="Jiang Y."/>
            <person name="Adhikari A."/>
            <person name="Zheng C.-J."/>
            <person name="Schuster L."/>
            <person name="Cowan T.M."/>
            <person name="Smanski M.J."/>
            <person name="Chevrette M.G."/>
            <person name="De Carvalho L.P.S."/>
            <person name="Shen B."/>
        </authorList>
    </citation>
    <scope>NUCLEOTIDE SEQUENCE [LARGE SCALE GENOMIC DNA]</scope>
    <source>
        <strain evidence="1 2">NPDC048946</strain>
    </source>
</reference>
<organism evidence="1 2">
    <name type="scientific">Streptodolium elevatio</name>
    <dbReference type="NCBI Taxonomy" id="3157996"/>
    <lineage>
        <taxon>Bacteria</taxon>
        <taxon>Bacillati</taxon>
        <taxon>Actinomycetota</taxon>
        <taxon>Actinomycetes</taxon>
        <taxon>Kitasatosporales</taxon>
        <taxon>Streptomycetaceae</taxon>
        <taxon>Streptodolium</taxon>
    </lineage>
</organism>
<evidence type="ECO:0000313" key="1">
    <source>
        <dbReference type="EMBL" id="MEU8136439.1"/>
    </source>
</evidence>
<dbReference type="EMBL" id="JBEZFP010000063">
    <property type="protein sequence ID" value="MEU8136439.1"/>
    <property type="molecule type" value="Genomic_DNA"/>
</dbReference>
<name>A0ABV3DL07_9ACTN</name>
<dbReference type="Gene3D" id="1.10.1200.10">
    <property type="entry name" value="ACP-like"/>
    <property type="match status" value="1"/>
</dbReference>
<proteinExistence type="predicted"/>
<keyword evidence="2" id="KW-1185">Reference proteome</keyword>
<dbReference type="Proteomes" id="UP001551482">
    <property type="component" value="Unassembled WGS sequence"/>
</dbReference>
<sequence length="87" mass="9394">MPADVETAAREQFSAVLTHDVEPGTLDLDADMVGSYALTSLNKVLFLTELCEATGVDLAHFTEDDLADMRTLRDVTKALSRHVSNGA</sequence>
<evidence type="ECO:0000313" key="2">
    <source>
        <dbReference type="Proteomes" id="UP001551482"/>
    </source>
</evidence>
<comment type="caution">
    <text evidence="1">The sequence shown here is derived from an EMBL/GenBank/DDBJ whole genome shotgun (WGS) entry which is preliminary data.</text>
</comment>